<evidence type="ECO:0000313" key="3">
    <source>
        <dbReference type="Proteomes" id="UP000316298"/>
    </source>
</evidence>
<dbReference type="InterPro" id="IPR012341">
    <property type="entry name" value="6hp_glycosidase-like_sf"/>
</dbReference>
<dbReference type="Proteomes" id="UP000316298">
    <property type="component" value="Unassembled WGS sequence"/>
</dbReference>
<evidence type="ECO:0008006" key="4">
    <source>
        <dbReference type="Google" id="ProtNLM"/>
    </source>
</evidence>
<evidence type="ECO:0000313" key="2">
    <source>
        <dbReference type="EMBL" id="TQJ17713.1"/>
    </source>
</evidence>
<feature type="region of interest" description="Disordered" evidence="1">
    <location>
        <begin position="1"/>
        <end position="37"/>
    </location>
</feature>
<dbReference type="SUPFAM" id="SSF48208">
    <property type="entry name" value="Six-hairpin glycosidases"/>
    <property type="match status" value="1"/>
</dbReference>
<keyword evidence="3" id="KW-1185">Reference proteome</keyword>
<dbReference type="AlphaFoldDB" id="A0A542EQU1"/>
<dbReference type="RefSeq" id="WP_238332042.1">
    <property type="nucleotide sequence ID" value="NZ_BAAAKA010000051.1"/>
</dbReference>
<sequence>MTPDPTNRSSTHPPQRGPVRREAVGRLPVSRGPVSRGPVRRAVGVALLATATVLAGSASALAGPSTTTSVAGPTNAGTASGAAGAANAGSATGAGGAASAAPAAGGSSELSETTRLADRRSLVVGDRAYAMGDETGLYPAAGWHVRGEMGGFWSQPIKLLDGIWFGLDGNWLGKQVPAAKYTSGHGYSRIDYPAAVDVRRTDFVPDGIRATLVGLTFTSGTSRTVKLNVDAHSELMQPYPWDWTSPSAAAANLPDTGDFVDGALRFREQGTPAYPNATRHDFAAFVGSSLRPAAHQLGPDHRGPQSPAVICPKDGTTPARCDDSLTGKGTGGGLTYDVPLKAGEQKTIWFAVAGSDQGSKAAESEYRKALSNPTMLLRAKSAARQQIDAQSAVDLPGDRLLQQSVEWSKQNLADSVQQANNLQIRDVNEGKDYPAPLGTVPTARWFGAGFPDYPWLFATDGEYTAFAAVAAGQFDTVKEHLRALRDVSDLLNNRSGKVAHEVTPTGDVYFGSNQSAGNTDETVKFPSTVALLWRWTGDNKFRDEMYNFSVRNLQYVYKTLDKDGDGWPEGLGNVERSGMGVEKLDNTVYLIRGLSDLADMAAAKHDTKTAQWATAKATDLESRFEAQWWVPQAMGYADSIDDPADPANDNTPIFQRHWIGVTPMEAVLGGGSPLASDEHAQIALDQREKPCYTGEFGLFHTGTGPTSDPKGNPGPSCDAVVSQVPSERSIFGLNTSIMAVAEGNFGRLGPKQQRVYTTGNARIQLDPSVWETPGAMPEIAPSPDSPANIGRAFYDRSMALQAWGTYGILWPVIHQQLGVDPDLGHGRIAVVPQLPTGQHKVAGSNIRVGRGAVDVTARLTGKALSTEVTLKGVGAALTVGAVLPSGATVKSVTVNGHAAQYKLVKTSRGTQVQVAGTGSRTELKVMLG</sequence>
<dbReference type="EMBL" id="VFMM01000001">
    <property type="protein sequence ID" value="TQJ17713.1"/>
    <property type="molecule type" value="Genomic_DNA"/>
</dbReference>
<feature type="compositionally biased region" description="Low complexity" evidence="1">
    <location>
        <begin position="79"/>
        <end position="108"/>
    </location>
</feature>
<feature type="compositionally biased region" description="Polar residues" evidence="1">
    <location>
        <begin position="1"/>
        <end position="13"/>
    </location>
</feature>
<gene>
    <name evidence="2" type="ORF">FB475_1839</name>
</gene>
<protein>
    <recommendedName>
        <fullName evidence="4">Glycogen debranching protein</fullName>
    </recommendedName>
</protein>
<name>A0A542EQU1_9ACTN</name>
<evidence type="ECO:0000256" key="1">
    <source>
        <dbReference type="SAM" id="MobiDB-lite"/>
    </source>
</evidence>
<accession>A0A542EQU1</accession>
<reference evidence="2 3" key="1">
    <citation type="submission" date="2019-06" db="EMBL/GenBank/DDBJ databases">
        <title>Sequencing the genomes of 1000 actinobacteria strains.</title>
        <authorList>
            <person name="Klenk H.-P."/>
        </authorList>
    </citation>
    <scope>NUCLEOTIDE SEQUENCE [LARGE SCALE GENOMIC DNA]</scope>
    <source>
        <strain evidence="2 3">DSM 17305</strain>
    </source>
</reference>
<proteinExistence type="predicted"/>
<dbReference type="Gene3D" id="1.50.10.10">
    <property type="match status" value="1"/>
</dbReference>
<dbReference type="GO" id="GO:0005975">
    <property type="term" value="P:carbohydrate metabolic process"/>
    <property type="evidence" value="ECO:0007669"/>
    <property type="project" value="InterPro"/>
</dbReference>
<dbReference type="InterPro" id="IPR008928">
    <property type="entry name" value="6-hairpin_glycosidase_sf"/>
</dbReference>
<comment type="caution">
    <text evidence="2">The sequence shown here is derived from an EMBL/GenBank/DDBJ whole genome shotgun (WGS) entry which is preliminary data.</text>
</comment>
<organism evidence="2 3">
    <name type="scientific">Kribbella jejuensis</name>
    <dbReference type="NCBI Taxonomy" id="236068"/>
    <lineage>
        <taxon>Bacteria</taxon>
        <taxon>Bacillati</taxon>
        <taxon>Actinomycetota</taxon>
        <taxon>Actinomycetes</taxon>
        <taxon>Propionibacteriales</taxon>
        <taxon>Kribbellaceae</taxon>
        <taxon>Kribbella</taxon>
    </lineage>
</organism>
<feature type="region of interest" description="Disordered" evidence="1">
    <location>
        <begin position="79"/>
        <end position="112"/>
    </location>
</feature>